<gene>
    <name evidence="2" type="ORF">H480_43610</name>
</gene>
<feature type="compositionally biased region" description="Pro residues" evidence="1">
    <location>
        <begin position="65"/>
        <end position="79"/>
    </location>
</feature>
<dbReference type="EMBL" id="AOUO01000765">
    <property type="protein sequence ID" value="EOD58394.1"/>
    <property type="molecule type" value="Genomic_DNA"/>
</dbReference>
<dbReference type="Proteomes" id="UP000014139">
    <property type="component" value="Unassembled WGS sequence"/>
</dbReference>
<sequence>MPGPQVAAGGAVAGQEEHVVAFVGGEPQATGDGREHRLGRLRPVAAFQPGEVVGGHAAQLRDLFPPQPRCAPALPPPEPDVFRLQRRPPGAQEGAEGGGVERAVHDLILAGPAPPGHDLPVSG</sequence>
<name>R1HIW2_9PSEU</name>
<evidence type="ECO:0000313" key="2">
    <source>
        <dbReference type="EMBL" id="EOD58394.1"/>
    </source>
</evidence>
<proteinExistence type="predicted"/>
<feature type="region of interest" description="Disordered" evidence="1">
    <location>
        <begin position="63"/>
        <end position="98"/>
    </location>
</feature>
<comment type="caution">
    <text evidence="2">The sequence shown here is derived from an EMBL/GenBank/DDBJ whole genome shotgun (WGS) entry which is preliminary data.</text>
</comment>
<evidence type="ECO:0000313" key="3">
    <source>
        <dbReference type="Proteomes" id="UP000014139"/>
    </source>
</evidence>
<evidence type="ECO:0000256" key="1">
    <source>
        <dbReference type="SAM" id="MobiDB-lite"/>
    </source>
</evidence>
<protein>
    <submittedName>
        <fullName evidence="2">Uncharacterized protein</fullName>
    </submittedName>
</protein>
<accession>R1HIW2</accession>
<keyword evidence="3" id="KW-1185">Reference proteome</keyword>
<dbReference type="AlphaFoldDB" id="R1HIW2"/>
<reference evidence="2 3" key="1">
    <citation type="submission" date="2013-02" db="EMBL/GenBank/DDBJ databases">
        <title>Draft genome sequence of Amycolatopsis vancoresmycina strain DSM 44592T.</title>
        <authorList>
            <person name="Kumar S."/>
            <person name="Kaur N."/>
            <person name="Kaur C."/>
            <person name="Raghava G.P.S."/>
            <person name="Mayilraj S."/>
        </authorList>
    </citation>
    <scope>NUCLEOTIDE SEQUENCE [LARGE SCALE GENOMIC DNA]</scope>
    <source>
        <strain evidence="2 3">DSM 44592</strain>
    </source>
</reference>
<organism evidence="2 3">
    <name type="scientific">Amycolatopsis vancoresmycina DSM 44592</name>
    <dbReference type="NCBI Taxonomy" id="1292037"/>
    <lineage>
        <taxon>Bacteria</taxon>
        <taxon>Bacillati</taxon>
        <taxon>Actinomycetota</taxon>
        <taxon>Actinomycetes</taxon>
        <taxon>Pseudonocardiales</taxon>
        <taxon>Pseudonocardiaceae</taxon>
        <taxon>Amycolatopsis</taxon>
    </lineage>
</organism>